<dbReference type="InterPro" id="IPR000873">
    <property type="entry name" value="AMP-dep_synth/lig_dom"/>
</dbReference>
<evidence type="ECO:0000256" key="2">
    <source>
        <dbReference type="ARBA" id="ARBA00004585"/>
    </source>
</evidence>
<keyword evidence="8" id="KW-0551">Lipid droplet</keyword>
<accession>A0A9P4UMU9</accession>
<evidence type="ECO:0000259" key="20">
    <source>
        <dbReference type="Pfam" id="PF00501"/>
    </source>
</evidence>
<evidence type="ECO:0000256" key="10">
    <source>
        <dbReference type="ARBA" id="ARBA00022741"/>
    </source>
</evidence>
<keyword evidence="10" id="KW-0547">Nucleotide-binding</keyword>
<evidence type="ECO:0000256" key="16">
    <source>
        <dbReference type="ARBA" id="ARBA00051585"/>
    </source>
</evidence>
<evidence type="ECO:0000256" key="7">
    <source>
        <dbReference type="ARBA" id="ARBA00022598"/>
    </source>
</evidence>
<comment type="function">
    <text evidence="17">Acyl-CoA synthetase required for both the import of long chain fatty acids (LCFAs) (C14-C18) and the activation very long chain fatty acids (VLCFAs) (C20-C26) by esterification of the fatty acids into metabolically active CoA-thioesters for subsequent degradation or incorporation into phospholipids. The transport and fatty acyl-CoA synthetase activities are genetically separable and are thus independent activities. Esterifies VLCFAs in the peroxisome matrix. The VLCFAs are actively transported into peroxisomes by a PXA1-PXA2 heterodimeric transporter in the peroxisomal membrane.</text>
</comment>
<proteinExistence type="inferred from homology"/>
<evidence type="ECO:0000313" key="23">
    <source>
        <dbReference type="Proteomes" id="UP000799441"/>
    </source>
</evidence>
<evidence type="ECO:0000256" key="17">
    <source>
        <dbReference type="ARBA" id="ARBA00060276"/>
    </source>
</evidence>
<dbReference type="Proteomes" id="UP000799441">
    <property type="component" value="Unassembled WGS sequence"/>
</dbReference>
<dbReference type="InterPro" id="IPR042099">
    <property type="entry name" value="ANL_N_sf"/>
</dbReference>
<dbReference type="GO" id="GO:0009898">
    <property type="term" value="C:cytoplasmic side of plasma membrane"/>
    <property type="evidence" value="ECO:0007669"/>
    <property type="project" value="TreeGrafter"/>
</dbReference>
<dbReference type="InterPro" id="IPR020845">
    <property type="entry name" value="AMP-binding_CS"/>
</dbReference>
<dbReference type="FunFam" id="3.30.300.30:FF:000002">
    <property type="entry name" value="Long-chain fatty acid transport protein 1"/>
    <property type="match status" value="1"/>
</dbReference>
<keyword evidence="15" id="KW-0576">Peroxisome</keyword>
<dbReference type="AlphaFoldDB" id="A0A9P4UMU9"/>
<name>A0A9P4UMU9_9PEZI</name>
<comment type="caution">
    <text evidence="22">The sequence shown here is derived from an EMBL/GenBank/DDBJ whole genome shotgun (WGS) entry which is preliminary data.</text>
</comment>
<keyword evidence="23" id="KW-1185">Reference proteome</keyword>
<dbReference type="PANTHER" id="PTHR43107:SF15">
    <property type="entry name" value="FATTY ACID TRANSPORT PROTEIN 3, ISOFORM A"/>
    <property type="match status" value="1"/>
</dbReference>
<dbReference type="OrthoDB" id="10253869at2759"/>
<feature type="domain" description="AMP-binding enzyme C-terminal" evidence="21">
    <location>
        <begin position="523"/>
        <end position="602"/>
    </location>
</feature>
<evidence type="ECO:0000313" key="22">
    <source>
        <dbReference type="EMBL" id="KAF2719158.1"/>
    </source>
</evidence>
<evidence type="ECO:0000256" key="15">
    <source>
        <dbReference type="ARBA" id="ARBA00023140"/>
    </source>
</evidence>
<gene>
    <name evidence="22" type="ORF">K431DRAFT_121491</name>
</gene>
<dbReference type="FunFam" id="3.40.50.12780:FF:000019">
    <property type="entry name" value="Long-chain fatty acid transporter"/>
    <property type="match status" value="1"/>
</dbReference>
<dbReference type="GO" id="GO:0044539">
    <property type="term" value="P:long-chain fatty acid import into cell"/>
    <property type="evidence" value="ECO:0007669"/>
    <property type="project" value="TreeGrafter"/>
</dbReference>
<evidence type="ECO:0000256" key="18">
    <source>
        <dbReference type="ARBA" id="ARBA00068795"/>
    </source>
</evidence>
<comment type="subcellular location">
    <subcellularLocation>
        <location evidence="3">Cell membrane</location>
        <topology evidence="3">Multi-pass membrane protein</topology>
    </subcellularLocation>
    <subcellularLocation>
        <location evidence="1">Lipid droplet</location>
    </subcellularLocation>
    <subcellularLocation>
        <location evidence="2">Peroxisome membrane</location>
        <topology evidence="2">Multi-pass membrane protein</topology>
    </subcellularLocation>
</comment>
<dbReference type="GO" id="GO:0005524">
    <property type="term" value="F:ATP binding"/>
    <property type="evidence" value="ECO:0007669"/>
    <property type="project" value="UniProtKB-KW"/>
</dbReference>
<evidence type="ECO:0000256" key="4">
    <source>
        <dbReference type="ARBA" id="ARBA00006432"/>
    </source>
</evidence>
<keyword evidence="7" id="KW-0436">Ligase</keyword>
<dbReference type="Pfam" id="PF00501">
    <property type="entry name" value="AMP-binding"/>
    <property type="match status" value="1"/>
</dbReference>
<protein>
    <recommendedName>
        <fullName evidence="18">Very long-chain fatty acid transport protein</fullName>
    </recommendedName>
    <alternativeName>
        <fullName evidence="19">Very-long-chain acyl-CoA synthetase</fullName>
    </alternativeName>
</protein>
<evidence type="ECO:0000256" key="1">
    <source>
        <dbReference type="ARBA" id="ARBA00004502"/>
    </source>
</evidence>
<organism evidence="22 23">
    <name type="scientific">Polychaeton citri CBS 116435</name>
    <dbReference type="NCBI Taxonomy" id="1314669"/>
    <lineage>
        <taxon>Eukaryota</taxon>
        <taxon>Fungi</taxon>
        <taxon>Dikarya</taxon>
        <taxon>Ascomycota</taxon>
        <taxon>Pezizomycotina</taxon>
        <taxon>Dothideomycetes</taxon>
        <taxon>Dothideomycetidae</taxon>
        <taxon>Capnodiales</taxon>
        <taxon>Capnodiaceae</taxon>
        <taxon>Polychaeton</taxon>
    </lineage>
</organism>
<keyword evidence="6" id="KW-1003">Cell membrane</keyword>
<dbReference type="GO" id="GO:0004467">
    <property type="term" value="F:long-chain fatty acid-CoA ligase activity"/>
    <property type="evidence" value="ECO:0007669"/>
    <property type="project" value="TreeGrafter"/>
</dbReference>
<reference evidence="22" key="1">
    <citation type="journal article" date="2020" name="Stud. Mycol.">
        <title>101 Dothideomycetes genomes: a test case for predicting lifestyles and emergence of pathogens.</title>
        <authorList>
            <person name="Haridas S."/>
            <person name="Albert R."/>
            <person name="Binder M."/>
            <person name="Bloem J."/>
            <person name="Labutti K."/>
            <person name="Salamov A."/>
            <person name="Andreopoulos B."/>
            <person name="Baker S."/>
            <person name="Barry K."/>
            <person name="Bills G."/>
            <person name="Bluhm B."/>
            <person name="Cannon C."/>
            <person name="Castanera R."/>
            <person name="Culley D."/>
            <person name="Daum C."/>
            <person name="Ezra D."/>
            <person name="Gonzalez J."/>
            <person name="Henrissat B."/>
            <person name="Kuo A."/>
            <person name="Liang C."/>
            <person name="Lipzen A."/>
            <person name="Lutzoni F."/>
            <person name="Magnuson J."/>
            <person name="Mondo S."/>
            <person name="Nolan M."/>
            <person name="Ohm R."/>
            <person name="Pangilinan J."/>
            <person name="Park H.-J."/>
            <person name="Ramirez L."/>
            <person name="Alfaro M."/>
            <person name="Sun H."/>
            <person name="Tritt A."/>
            <person name="Yoshinaga Y."/>
            <person name="Zwiers L.-H."/>
            <person name="Turgeon B."/>
            <person name="Goodwin S."/>
            <person name="Spatafora J."/>
            <person name="Crous P."/>
            <person name="Grigoriev I."/>
        </authorList>
    </citation>
    <scope>NUCLEOTIDE SEQUENCE</scope>
    <source>
        <strain evidence="22">CBS 116435</strain>
    </source>
</reference>
<dbReference type="Gene3D" id="3.30.300.30">
    <property type="match status" value="1"/>
</dbReference>
<comment type="similarity">
    <text evidence="4">Belongs to the ATP-dependent AMP-binding enzyme family.</text>
</comment>
<evidence type="ECO:0000256" key="19">
    <source>
        <dbReference type="ARBA" id="ARBA00078285"/>
    </source>
</evidence>
<dbReference type="Pfam" id="PF13193">
    <property type="entry name" value="AMP-binding_C"/>
    <property type="match status" value="1"/>
</dbReference>
<evidence type="ECO:0000256" key="13">
    <source>
        <dbReference type="ARBA" id="ARBA00023055"/>
    </source>
</evidence>
<evidence type="ECO:0000256" key="6">
    <source>
        <dbReference type="ARBA" id="ARBA00022475"/>
    </source>
</evidence>
<dbReference type="GO" id="GO:0005811">
    <property type="term" value="C:lipid droplet"/>
    <property type="evidence" value="ECO:0007669"/>
    <property type="project" value="UniProtKB-SubCell"/>
</dbReference>
<evidence type="ECO:0000259" key="21">
    <source>
        <dbReference type="Pfam" id="PF13193"/>
    </source>
</evidence>
<dbReference type="GO" id="GO:0005778">
    <property type="term" value="C:peroxisomal membrane"/>
    <property type="evidence" value="ECO:0007669"/>
    <property type="project" value="UniProtKB-SubCell"/>
</dbReference>
<keyword evidence="11" id="KW-0067">ATP-binding</keyword>
<dbReference type="GO" id="GO:0005324">
    <property type="term" value="F:long-chain fatty acid transmembrane transporter activity"/>
    <property type="evidence" value="ECO:0007669"/>
    <property type="project" value="TreeGrafter"/>
</dbReference>
<keyword evidence="14" id="KW-0472">Membrane</keyword>
<dbReference type="EMBL" id="MU003815">
    <property type="protein sequence ID" value="KAF2719158.1"/>
    <property type="molecule type" value="Genomic_DNA"/>
</dbReference>
<evidence type="ECO:0000256" key="8">
    <source>
        <dbReference type="ARBA" id="ARBA00022677"/>
    </source>
</evidence>
<dbReference type="PANTHER" id="PTHR43107">
    <property type="entry name" value="LONG-CHAIN FATTY ACID TRANSPORT PROTEIN"/>
    <property type="match status" value="1"/>
</dbReference>
<keyword evidence="13" id="KW-0445">Lipid transport</keyword>
<evidence type="ECO:0000256" key="14">
    <source>
        <dbReference type="ARBA" id="ARBA00023136"/>
    </source>
</evidence>
<keyword evidence="5" id="KW-0813">Transport</keyword>
<dbReference type="SUPFAM" id="SSF56801">
    <property type="entry name" value="Acetyl-CoA synthetase-like"/>
    <property type="match status" value="1"/>
</dbReference>
<dbReference type="InterPro" id="IPR025110">
    <property type="entry name" value="AMP-bd_C"/>
</dbReference>
<keyword evidence="12" id="KW-1133">Transmembrane helix</keyword>
<dbReference type="PROSITE" id="PS00455">
    <property type="entry name" value="AMP_BINDING"/>
    <property type="match status" value="1"/>
</dbReference>
<comment type="catalytic activity">
    <reaction evidence="16">
        <text>a very long-chain fatty acid + ATP + CoA = a very long-chain fatty acyl-CoA + AMP + diphosphate</text>
        <dbReference type="Rhea" id="RHEA:54536"/>
        <dbReference type="ChEBI" id="CHEBI:30616"/>
        <dbReference type="ChEBI" id="CHEBI:33019"/>
        <dbReference type="ChEBI" id="CHEBI:57287"/>
        <dbReference type="ChEBI" id="CHEBI:58950"/>
        <dbReference type="ChEBI" id="CHEBI:138261"/>
        <dbReference type="ChEBI" id="CHEBI:456215"/>
    </reaction>
</comment>
<evidence type="ECO:0000256" key="11">
    <source>
        <dbReference type="ARBA" id="ARBA00022840"/>
    </source>
</evidence>
<keyword evidence="9" id="KW-0812">Transmembrane</keyword>
<evidence type="ECO:0000256" key="3">
    <source>
        <dbReference type="ARBA" id="ARBA00004651"/>
    </source>
</evidence>
<evidence type="ECO:0000256" key="5">
    <source>
        <dbReference type="ARBA" id="ARBA00022448"/>
    </source>
</evidence>
<evidence type="ECO:0000256" key="12">
    <source>
        <dbReference type="ARBA" id="ARBA00022989"/>
    </source>
</evidence>
<feature type="domain" description="AMP-dependent synthetase/ligase" evidence="20">
    <location>
        <begin position="80"/>
        <end position="404"/>
    </location>
</feature>
<dbReference type="Gene3D" id="3.40.50.12780">
    <property type="entry name" value="N-terminal domain of ligase-like"/>
    <property type="match status" value="1"/>
</dbReference>
<sequence length="651" mass="72169">MSGLALQVLAAATDAPWNVAIPAVTALGAYLNARFNVAADLRSLHRVISYDRKCKSLEAKDRVNMFYLVEELAQDPQSANRPFLVLPLDTVKPGERSQWTYAEAYENILQWAGWLKQKHRIQRDEIVALDCPNKPKFIWIWYAIWSLGAKPAFLNTNLRSNAFVHCVRTSTARLLLLDSDLEDALNDETLARLAATGTGRAVDVDLLTDETDSEISKRSIYRAPDEVRSGTKVSSPAILIYTSGTTGLPKAAYVDWRKPLSGLSIWCQALGLGPTDRFFTAMPLYHSSASVLGVGSVIGAGCTLVLAPKFSPHTFMRYASETDATVVQYIGEMCRYLLSAPVSSADKNHRIRAAFGNGLRPDVWQTFKDRFNIATILEFYGATEGPGASVNLSHNAFSRGAIGKSGKLLHLLMSRTQALVRHDVESDAPLRDPMTNFCSRASPNEPGELIHQLDPEAFGEKFQGYHGNEKATSSKILRDVFKQGDAWYRTGDLMRRDADGLLWFVDRIGDTFRWKGENVSTAEVSEALGSHGSLREANAYGVQLPGHDGRAGCAAVVLHDGQALDDALKRSLAAHVRQRLPRYAVPLFLRLVKEFEVTGTMKQTKVGLRNEGVDPSKMGEDELYWLPPTSDSYQRFREKEWKELTGGKVKL</sequence>
<dbReference type="InterPro" id="IPR045851">
    <property type="entry name" value="AMP-bd_C_sf"/>
</dbReference>
<evidence type="ECO:0000256" key="9">
    <source>
        <dbReference type="ARBA" id="ARBA00022692"/>
    </source>
</evidence>